<dbReference type="InterPro" id="IPR050139">
    <property type="entry name" value="GMP_reductase"/>
</dbReference>
<dbReference type="EMBL" id="JAFBMS010002685">
    <property type="protein sequence ID" value="KAG9328111.1"/>
    <property type="molecule type" value="Genomic_DNA"/>
</dbReference>
<evidence type="ECO:0000256" key="5">
    <source>
        <dbReference type="ARBA" id="ARBA00048616"/>
    </source>
</evidence>
<dbReference type="PANTHER" id="PTHR43170:SF4">
    <property type="entry name" value="GMP REDUCTASE 2"/>
    <property type="match status" value="1"/>
</dbReference>
<sequence>MVPLSQAGNVVTGEMVEELILAGADIIKVGIGPGSVCTTRKKTGVGYPQLSAVIECADAAHGLGGHIISDGGCTCPGDVSKAFGAGADFVMLGGMLAGHNESGGEVIEKNGKKYKLFYGMSSDTAMKKHAGGVAEYRGSLNLHLCGCSQAEGAEPQDHIHQGHSAAQHRSSYALCGHLGQCNLKVM</sequence>
<evidence type="ECO:0000259" key="6">
    <source>
        <dbReference type="Pfam" id="PF00478"/>
    </source>
</evidence>
<dbReference type="OrthoDB" id="418595at2759"/>
<evidence type="ECO:0000313" key="7">
    <source>
        <dbReference type="EMBL" id="KAG9328111.1"/>
    </source>
</evidence>
<dbReference type="EC" id="1.7.1.7" evidence="1"/>
<comment type="caution">
    <text evidence="7">The sequence shown here is derived from an EMBL/GenBank/DDBJ whole genome shotgun (WGS) entry which is preliminary data.</text>
</comment>
<dbReference type="Pfam" id="PF00478">
    <property type="entry name" value="IMPDH"/>
    <property type="match status" value="1"/>
</dbReference>
<dbReference type="PANTHER" id="PTHR43170">
    <property type="entry name" value="GMP REDUCTASE"/>
    <property type="match status" value="1"/>
</dbReference>
<gene>
    <name evidence="7" type="ORF">JZ751_016339</name>
</gene>
<dbReference type="AlphaFoldDB" id="A0A8T2MQF2"/>
<organism evidence="7 8">
    <name type="scientific">Albula glossodonta</name>
    <name type="common">roundjaw bonefish</name>
    <dbReference type="NCBI Taxonomy" id="121402"/>
    <lineage>
        <taxon>Eukaryota</taxon>
        <taxon>Metazoa</taxon>
        <taxon>Chordata</taxon>
        <taxon>Craniata</taxon>
        <taxon>Vertebrata</taxon>
        <taxon>Euteleostomi</taxon>
        <taxon>Actinopterygii</taxon>
        <taxon>Neopterygii</taxon>
        <taxon>Teleostei</taxon>
        <taxon>Albuliformes</taxon>
        <taxon>Albulidae</taxon>
        <taxon>Albula</taxon>
    </lineage>
</organism>
<evidence type="ECO:0000256" key="3">
    <source>
        <dbReference type="ARBA" id="ARBA00022857"/>
    </source>
</evidence>
<evidence type="ECO:0000256" key="4">
    <source>
        <dbReference type="ARBA" id="ARBA00023002"/>
    </source>
</evidence>
<dbReference type="SMART" id="SM01240">
    <property type="entry name" value="IMPDH"/>
    <property type="match status" value="1"/>
</dbReference>
<dbReference type="SUPFAM" id="SSF51412">
    <property type="entry name" value="Inosine monophosphate dehydrogenase (IMPDH)"/>
    <property type="match status" value="1"/>
</dbReference>
<keyword evidence="4" id="KW-0560">Oxidoreductase</keyword>
<keyword evidence="8" id="KW-1185">Reference proteome</keyword>
<dbReference type="Proteomes" id="UP000824540">
    <property type="component" value="Unassembled WGS sequence"/>
</dbReference>
<dbReference type="InterPro" id="IPR001093">
    <property type="entry name" value="IMP_DH_GMPRt"/>
</dbReference>
<evidence type="ECO:0000256" key="2">
    <source>
        <dbReference type="ARBA" id="ARBA00015800"/>
    </source>
</evidence>
<feature type="domain" description="IMP dehydrogenase/GMP reductase" evidence="6">
    <location>
        <begin position="7"/>
        <end position="136"/>
    </location>
</feature>
<evidence type="ECO:0000256" key="1">
    <source>
        <dbReference type="ARBA" id="ARBA00012678"/>
    </source>
</evidence>
<protein>
    <recommendedName>
        <fullName evidence="2">GMP reductase</fullName>
        <ecNumber evidence="1">1.7.1.7</ecNumber>
    </recommendedName>
</protein>
<dbReference type="GO" id="GO:0003920">
    <property type="term" value="F:GMP reductase activity"/>
    <property type="evidence" value="ECO:0007669"/>
    <property type="project" value="UniProtKB-EC"/>
</dbReference>
<dbReference type="Gene3D" id="3.20.20.70">
    <property type="entry name" value="Aldolase class I"/>
    <property type="match status" value="1"/>
</dbReference>
<name>A0A8T2MQF2_9TELE</name>
<dbReference type="InterPro" id="IPR013785">
    <property type="entry name" value="Aldolase_TIM"/>
</dbReference>
<evidence type="ECO:0000313" key="8">
    <source>
        <dbReference type="Proteomes" id="UP000824540"/>
    </source>
</evidence>
<comment type="catalytic activity">
    <reaction evidence="5">
        <text>IMP + NH4(+) + NADP(+) = GMP + NADPH + 2 H(+)</text>
        <dbReference type="Rhea" id="RHEA:17185"/>
        <dbReference type="ChEBI" id="CHEBI:15378"/>
        <dbReference type="ChEBI" id="CHEBI:28938"/>
        <dbReference type="ChEBI" id="CHEBI:57783"/>
        <dbReference type="ChEBI" id="CHEBI:58053"/>
        <dbReference type="ChEBI" id="CHEBI:58115"/>
        <dbReference type="ChEBI" id="CHEBI:58349"/>
        <dbReference type="EC" id="1.7.1.7"/>
    </reaction>
</comment>
<keyword evidence="3" id="KW-0521">NADP</keyword>
<dbReference type="InterPro" id="IPR015875">
    <property type="entry name" value="IMP_DH/GMP_Rdtase_CS"/>
</dbReference>
<dbReference type="PROSITE" id="PS00487">
    <property type="entry name" value="IMP_DH_GMP_RED"/>
    <property type="match status" value="1"/>
</dbReference>
<accession>A0A8T2MQF2</accession>
<proteinExistence type="predicted"/>
<reference evidence="7" key="1">
    <citation type="thesis" date="2021" institute="BYU ScholarsArchive" country="Provo, UT, USA">
        <title>Applications of and Algorithms for Genome Assembly and Genomic Analyses with an Emphasis on Marine Teleosts.</title>
        <authorList>
            <person name="Pickett B.D."/>
        </authorList>
    </citation>
    <scope>NUCLEOTIDE SEQUENCE</scope>
    <source>
        <strain evidence="7">HI-2016</strain>
    </source>
</reference>